<dbReference type="EMBL" id="MN739338">
    <property type="protein sequence ID" value="QHS99323.1"/>
    <property type="molecule type" value="Genomic_DNA"/>
</dbReference>
<name>A0A6C0C727_9ZZZZ</name>
<dbReference type="AlphaFoldDB" id="A0A6C0C727"/>
<proteinExistence type="predicted"/>
<protein>
    <submittedName>
        <fullName evidence="1">Uncharacterized protein</fullName>
    </submittedName>
</protein>
<accession>A0A6C0C727</accession>
<evidence type="ECO:0000313" key="1">
    <source>
        <dbReference type="EMBL" id="QHS99323.1"/>
    </source>
</evidence>
<organism evidence="1">
    <name type="scientific">viral metagenome</name>
    <dbReference type="NCBI Taxonomy" id="1070528"/>
    <lineage>
        <taxon>unclassified sequences</taxon>
        <taxon>metagenomes</taxon>
        <taxon>organismal metagenomes</taxon>
    </lineage>
</organism>
<sequence>MTDITSHFTASLVKLKEKIADMEINAQTIMTVARFSMEVVETTELKGDEQKELAVKLIRQVVVEAPISDNKEKLLLDMIDQGILGYTIDLIVASSKGELDINVVVTAATGCCAVFLKK</sequence>
<reference evidence="1" key="1">
    <citation type="journal article" date="2020" name="Nature">
        <title>Giant virus diversity and host interactions through global metagenomics.</title>
        <authorList>
            <person name="Schulz F."/>
            <person name="Roux S."/>
            <person name="Paez-Espino D."/>
            <person name="Jungbluth S."/>
            <person name="Walsh D.A."/>
            <person name="Denef V.J."/>
            <person name="McMahon K.D."/>
            <person name="Konstantinidis K.T."/>
            <person name="Eloe-Fadrosh E.A."/>
            <person name="Kyrpides N.C."/>
            <person name="Woyke T."/>
        </authorList>
    </citation>
    <scope>NUCLEOTIDE SEQUENCE</scope>
    <source>
        <strain evidence="1">GVMAG-M-3300020185-33</strain>
    </source>
</reference>